<organism evidence="1 2">
    <name type="scientific">Flexibacter flexilis DSM 6793</name>
    <dbReference type="NCBI Taxonomy" id="927664"/>
    <lineage>
        <taxon>Bacteria</taxon>
        <taxon>Pseudomonadati</taxon>
        <taxon>Bacteroidota</taxon>
        <taxon>Cytophagia</taxon>
        <taxon>Cytophagales</taxon>
        <taxon>Flexibacteraceae</taxon>
        <taxon>Flexibacter</taxon>
    </lineage>
</organism>
<sequence length="272" mass="31251">MEIKASQQTILEFLAQCKFLTVSQMMALGIKKDRANLNRELKAMRHWNKPPIAHKNFGADPVAGKLESVHYLTAAGEKLLQEHTDIVQIRRPMGDSTLFYKDYKHRKHTIDIQVSLLQQQLQGKGNLLLFDTYFDQEGNNRTQANARSKTKLVLSDNSFLIADAVIVWDNNTDYQVYALEMYNGKDTGRVERALWQHAQALSEGVLVDLLLPRFPHIKGYQILCVFEHASCQQATWERLSQNPAYENLRGYFLAKSLQEIQANGFFGNWQSF</sequence>
<dbReference type="EMBL" id="FOLE01000013">
    <property type="protein sequence ID" value="SFC94163.1"/>
    <property type="molecule type" value="Genomic_DNA"/>
</dbReference>
<dbReference type="AlphaFoldDB" id="A0A1I1NHE4"/>
<protein>
    <submittedName>
        <fullName evidence="1">Replication-relaxation</fullName>
    </submittedName>
</protein>
<evidence type="ECO:0000313" key="2">
    <source>
        <dbReference type="Proteomes" id="UP000199514"/>
    </source>
</evidence>
<dbReference type="OrthoDB" id="1207270at2"/>
<dbReference type="STRING" id="927664.SAMN05421780_11352"/>
<evidence type="ECO:0000313" key="1">
    <source>
        <dbReference type="EMBL" id="SFC94163.1"/>
    </source>
</evidence>
<dbReference type="RefSeq" id="WP_091516332.1">
    <property type="nucleotide sequence ID" value="NZ_FOLE01000013.1"/>
</dbReference>
<accession>A0A1I1NHE4</accession>
<name>A0A1I1NHE4_9BACT</name>
<gene>
    <name evidence="1" type="ORF">SAMN05421780_11352</name>
</gene>
<keyword evidence="2" id="KW-1185">Reference proteome</keyword>
<reference evidence="1 2" key="1">
    <citation type="submission" date="2016-10" db="EMBL/GenBank/DDBJ databases">
        <authorList>
            <person name="de Groot N.N."/>
        </authorList>
    </citation>
    <scope>NUCLEOTIDE SEQUENCE [LARGE SCALE GENOMIC DNA]</scope>
    <source>
        <strain evidence="1 2">DSM 6793</strain>
    </source>
</reference>
<dbReference type="Proteomes" id="UP000199514">
    <property type="component" value="Unassembled WGS sequence"/>
</dbReference>
<proteinExistence type="predicted"/>